<evidence type="ECO:0000313" key="1">
    <source>
        <dbReference type="Proteomes" id="UP000095286"/>
    </source>
</evidence>
<name>A0AC35TG82_9BILA</name>
<dbReference type="WBParaSite" id="RSKR_0000014000.1">
    <property type="protein sequence ID" value="RSKR_0000014000.1"/>
    <property type="gene ID" value="RSKR_0000014000"/>
</dbReference>
<dbReference type="Proteomes" id="UP000095286">
    <property type="component" value="Unplaced"/>
</dbReference>
<sequence>MIFTEIPEKDLLEYQKSVSDDVDLLPIYHSIDSELKHIFPLANAYFYKAIIDIQTIHIIVRVNRFVCPIVIFSCSKNLSLTDEQYIQVFKAFADTAKIISLDDDIQIRAPDFLLNVFNTWRAQNYKNAPTRNVPVYLCYMNKEQIELAKNFQFNLPDGYSFCDEITPSDALSINSKWKNAREGDDKQTAAKLTHMPFGCIKFKDVPVSWIVNDPAGTLTQLFTEPDHRRQGLGLAVEMKACKNIISINRVPFKLIEQTNTAFFDSANNRKYWSCYNYDNGDHIDLYITVPLSRYN</sequence>
<protein>
    <submittedName>
        <fullName evidence="2">Glycine N-acyltransferase-like protein</fullName>
    </submittedName>
</protein>
<accession>A0AC35TG82</accession>
<organism evidence="1 2">
    <name type="scientific">Rhabditophanes sp. KR3021</name>
    <dbReference type="NCBI Taxonomy" id="114890"/>
    <lineage>
        <taxon>Eukaryota</taxon>
        <taxon>Metazoa</taxon>
        <taxon>Ecdysozoa</taxon>
        <taxon>Nematoda</taxon>
        <taxon>Chromadorea</taxon>
        <taxon>Rhabditida</taxon>
        <taxon>Tylenchina</taxon>
        <taxon>Panagrolaimomorpha</taxon>
        <taxon>Strongyloidoidea</taxon>
        <taxon>Alloionematidae</taxon>
        <taxon>Rhabditophanes</taxon>
    </lineage>
</organism>
<reference evidence="2" key="1">
    <citation type="submission" date="2016-11" db="UniProtKB">
        <authorList>
            <consortium name="WormBaseParasite"/>
        </authorList>
    </citation>
    <scope>IDENTIFICATION</scope>
    <source>
        <strain evidence="2">KR3021</strain>
    </source>
</reference>
<evidence type="ECO:0000313" key="2">
    <source>
        <dbReference type="WBParaSite" id="RSKR_0000014000.1"/>
    </source>
</evidence>
<proteinExistence type="predicted"/>